<dbReference type="SUPFAM" id="SSF57196">
    <property type="entry name" value="EGF/Laminin"/>
    <property type="match status" value="1"/>
</dbReference>
<dbReference type="SUPFAM" id="SSF53300">
    <property type="entry name" value="vWA-like"/>
    <property type="match status" value="1"/>
</dbReference>
<dbReference type="Bgee" id="ENSPTRG00000012571">
    <property type="expression patterns" value="Expressed in skeletal muscle tissue and 8 other cell types or tissues"/>
</dbReference>
<dbReference type="SUPFAM" id="SSF69179">
    <property type="entry name" value="Integrin domains"/>
    <property type="match status" value="1"/>
</dbReference>
<evidence type="ECO:0000256" key="8">
    <source>
        <dbReference type="ARBA" id="ARBA00022729"/>
    </source>
</evidence>
<dbReference type="InterPro" id="IPR015812">
    <property type="entry name" value="Integrin_bsu"/>
</dbReference>
<evidence type="ECO:0000256" key="14">
    <source>
        <dbReference type="ARBA" id="ARBA00022989"/>
    </source>
</evidence>
<comment type="subcellular location">
    <subcellularLocation>
        <location evidence="1">Cell junction</location>
        <location evidence="1">Focal adhesion</location>
    </subcellularLocation>
    <subcellularLocation>
        <location evidence="2 20">Cell membrane</location>
        <topology evidence="2 20">Single-pass type I membrane protein</topology>
    </subcellularLocation>
</comment>
<evidence type="ECO:0000256" key="5">
    <source>
        <dbReference type="ARBA" id="ARBA00022536"/>
    </source>
</evidence>
<reference evidence="27" key="2">
    <citation type="submission" date="2025-08" db="UniProtKB">
        <authorList>
            <consortium name="Ensembl"/>
        </authorList>
    </citation>
    <scope>IDENTIFICATION</scope>
</reference>
<evidence type="ECO:0000256" key="12">
    <source>
        <dbReference type="ARBA" id="ARBA00022889"/>
    </source>
</evidence>
<evidence type="ECO:0000259" key="26">
    <source>
        <dbReference type="SMART" id="SM01242"/>
    </source>
</evidence>
<keyword evidence="15 20" id="KW-0401">Integrin</keyword>
<evidence type="ECO:0000256" key="11">
    <source>
        <dbReference type="ARBA" id="ARBA00022842"/>
    </source>
</evidence>
<evidence type="ECO:0000256" key="3">
    <source>
        <dbReference type="ARBA" id="ARBA00007449"/>
    </source>
</evidence>
<evidence type="ECO:0000256" key="15">
    <source>
        <dbReference type="ARBA" id="ARBA00023037"/>
    </source>
</evidence>
<keyword evidence="8 22" id="KW-0732">Signal</keyword>
<dbReference type="EMBL" id="AACZ04058452">
    <property type="status" value="NOT_ANNOTATED_CDS"/>
    <property type="molecule type" value="Genomic_DNA"/>
</dbReference>
<evidence type="ECO:0000256" key="13">
    <source>
        <dbReference type="ARBA" id="ARBA00022949"/>
    </source>
</evidence>
<evidence type="ECO:0000313" key="27">
    <source>
        <dbReference type="Ensembl" id="ENSPTRP00000021483.3"/>
    </source>
</evidence>
<dbReference type="Pfam" id="PF08725">
    <property type="entry name" value="Integrin_b_cyt"/>
    <property type="match status" value="1"/>
</dbReference>
<dbReference type="Gene3D" id="3.30.1680.10">
    <property type="entry name" value="ligand-binding face of the semaphorins, domain 2"/>
    <property type="match status" value="1"/>
</dbReference>
<dbReference type="PANTHER" id="PTHR10082">
    <property type="entry name" value="INTEGRIN BETA SUBUNIT"/>
    <property type="match status" value="1"/>
</dbReference>
<dbReference type="InterPro" id="IPR014836">
    <property type="entry name" value="Integrin_bsu_cyt_dom"/>
</dbReference>
<dbReference type="SMART" id="SM00187">
    <property type="entry name" value="INB"/>
    <property type="match status" value="1"/>
</dbReference>
<dbReference type="Gene3D" id="2.10.25.10">
    <property type="entry name" value="Laminin"/>
    <property type="match status" value="2"/>
</dbReference>
<dbReference type="GO" id="GO:0008305">
    <property type="term" value="C:integrin complex"/>
    <property type="evidence" value="ECO:0007669"/>
    <property type="project" value="UniProtKB-ARBA"/>
</dbReference>
<evidence type="ECO:0000313" key="28">
    <source>
        <dbReference type="Proteomes" id="UP000002277"/>
    </source>
</evidence>
<comment type="similarity">
    <text evidence="3 20">Belongs to the integrin beta chain family.</text>
</comment>
<evidence type="ECO:0000256" key="20">
    <source>
        <dbReference type="RuleBase" id="RU000633"/>
    </source>
</evidence>
<keyword evidence="13" id="KW-0965">Cell junction</keyword>
<dbReference type="InterPro" id="IPR012896">
    <property type="entry name" value="Integrin_bsu_tail"/>
</dbReference>
<accession>H2QIV8</accession>
<dbReference type="PROSITE" id="PS52047">
    <property type="entry name" value="I_EGF_2"/>
    <property type="match status" value="1"/>
</dbReference>
<evidence type="ECO:0000256" key="17">
    <source>
        <dbReference type="ARBA" id="ARBA00023157"/>
    </source>
</evidence>
<dbReference type="SMART" id="SM01241">
    <property type="entry name" value="Integrin_b_cyt"/>
    <property type="match status" value="1"/>
</dbReference>
<feature type="chain" id="PRO_5014186988" description="Integrin beta" evidence="22">
    <location>
        <begin position="22"/>
        <end position="665"/>
    </location>
</feature>
<evidence type="ECO:0000256" key="21">
    <source>
        <dbReference type="SAM" id="Phobius"/>
    </source>
</evidence>
<dbReference type="InterPro" id="IPR057243">
    <property type="entry name" value="Integrin_I-EGF_CS"/>
</dbReference>
<keyword evidence="6 20" id="KW-0812">Transmembrane</keyword>
<keyword evidence="4" id="KW-1003">Cell membrane</keyword>
<feature type="domain" description="PSI" evidence="24">
    <location>
        <begin position="22"/>
        <end position="71"/>
    </location>
</feature>
<keyword evidence="16 21" id="KW-0472">Membrane</keyword>
<evidence type="ECO:0000259" key="23">
    <source>
        <dbReference type="SMART" id="SM00187"/>
    </source>
</evidence>
<dbReference type="Pfam" id="PF07974">
    <property type="entry name" value="EGF_2"/>
    <property type="match status" value="1"/>
</dbReference>
<dbReference type="FunFam" id="3.30.1680.10:FF:000002">
    <property type="entry name" value="Integrin beta"/>
    <property type="match status" value="1"/>
</dbReference>
<reference evidence="27" key="3">
    <citation type="submission" date="2025-09" db="UniProtKB">
        <authorList>
            <consortium name="Ensembl"/>
        </authorList>
    </citation>
    <scope>IDENTIFICATION</scope>
</reference>
<feature type="domain" description="Integrin beta subunit VWA" evidence="23">
    <location>
        <begin position="30"/>
        <end position="437"/>
    </location>
</feature>
<feature type="signal peptide" evidence="22">
    <location>
        <begin position="1"/>
        <end position="21"/>
    </location>
</feature>
<dbReference type="PANTHER" id="PTHR10082:SF11">
    <property type="entry name" value="INTEGRIN BETA-6"/>
    <property type="match status" value="1"/>
</dbReference>
<comment type="subunit">
    <text evidence="19">Heterodimer of an alpha and a beta subunit. Interacts with FLNB. Interacts with HAX1. ITGAV:ITGB6 interacts with FBN1. ITGAV:ITGB6 interacts with TGFB1.</text>
</comment>
<dbReference type="InterPro" id="IPR002369">
    <property type="entry name" value="Integrin_bsu_VWA"/>
</dbReference>
<dbReference type="InterPro" id="IPR036465">
    <property type="entry name" value="vWFA_dom_sf"/>
</dbReference>
<evidence type="ECO:0000313" key="29">
    <source>
        <dbReference type="VGNC" id="VGNC:52100"/>
    </source>
</evidence>
<dbReference type="GO" id="GO:0007155">
    <property type="term" value="P:cell adhesion"/>
    <property type="evidence" value="ECO:0007669"/>
    <property type="project" value="UniProtKB-KW"/>
</dbReference>
<dbReference type="GeneTree" id="ENSGT01150000286919"/>
<reference evidence="27 28" key="1">
    <citation type="journal article" date="2005" name="Nature">
        <title>Initial sequence of the chimpanzee genome and comparison with the human genome.</title>
        <authorList>
            <consortium name="Chimpanzee sequencing and analysis consortium"/>
        </authorList>
    </citation>
    <scope>NUCLEOTIDE SEQUENCE [LARGE SCALE GENOMIC DNA]</scope>
</reference>
<dbReference type="Gene3D" id="4.10.1240.30">
    <property type="match status" value="1"/>
</dbReference>
<organism evidence="27 28">
    <name type="scientific">Pan troglodytes</name>
    <name type="common">Chimpanzee</name>
    <dbReference type="NCBI Taxonomy" id="9598"/>
    <lineage>
        <taxon>Eukaryota</taxon>
        <taxon>Metazoa</taxon>
        <taxon>Chordata</taxon>
        <taxon>Craniata</taxon>
        <taxon>Vertebrata</taxon>
        <taxon>Euteleostomi</taxon>
        <taxon>Mammalia</taxon>
        <taxon>Eutheria</taxon>
        <taxon>Euarchontoglires</taxon>
        <taxon>Primates</taxon>
        <taxon>Haplorrhini</taxon>
        <taxon>Catarrhini</taxon>
        <taxon>Hominidae</taxon>
        <taxon>Pan</taxon>
    </lineage>
</organism>
<dbReference type="Ensembl" id="ENSPTRT00000023296.3">
    <property type="protein sequence ID" value="ENSPTRP00000021483.3"/>
    <property type="gene ID" value="ENSPTRG00000012571.3"/>
</dbReference>
<gene>
    <name evidence="27 29" type="primary">ITGB6</name>
</gene>
<dbReference type="PROSITE" id="PS00243">
    <property type="entry name" value="I_EGF_1"/>
    <property type="match status" value="1"/>
</dbReference>
<dbReference type="InterPro" id="IPR016201">
    <property type="entry name" value="PSI"/>
</dbReference>
<dbReference type="FunFam" id="2.60.40.1510:FF:000021">
    <property type="entry name" value="Integrin beta"/>
    <property type="match status" value="1"/>
</dbReference>
<keyword evidence="11" id="KW-0460">Magnesium</keyword>
<dbReference type="AlphaFoldDB" id="H2QIV8"/>
<dbReference type="Gene3D" id="1.20.5.100">
    <property type="entry name" value="Cytochrome c1, transmembrane anchor, C-terminal"/>
    <property type="match status" value="1"/>
</dbReference>
<evidence type="ECO:0000256" key="18">
    <source>
        <dbReference type="ARBA" id="ARBA00023180"/>
    </source>
</evidence>
<keyword evidence="14 21" id="KW-1133">Transmembrane helix</keyword>
<dbReference type="InterPro" id="IPR036349">
    <property type="entry name" value="Integrin_bsu_tail_dom_sf"/>
</dbReference>
<evidence type="ECO:0000256" key="6">
    <source>
        <dbReference type="ARBA" id="ARBA00022692"/>
    </source>
</evidence>
<evidence type="ECO:0000256" key="2">
    <source>
        <dbReference type="ARBA" id="ARBA00004251"/>
    </source>
</evidence>
<evidence type="ECO:0000256" key="7">
    <source>
        <dbReference type="ARBA" id="ARBA00022723"/>
    </source>
</evidence>
<dbReference type="GO" id="GO:0046872">
    <property type="term" value="F:metal ion binding"/>
    <property type="evidence" value="ECO:0007669"/>
    <property type="project" value="UniProtKB-KW"/>
</dbReference>
<dbReference type="EMBL" id="AACZ04058451">
    <property type="status" value="NOT_ANNOTATED_CDS"/>
    <property type="molecule type" value="Genomic_DNA"/>
</dbReference>
<dbReference type="Gene3D" id="3.40.50.410">
    <property type="entry name" value="von Willebrand factor, type A domain"/>
    <property type="match status" value="1"/>
</dbReference>
<dbReference type="SMART" id="SM01242">
    <property type="entry name" value="Integrin_B_tail"/>
    <property type="match status" value="1"/>
</dbReference>
<proteinExistence type="inferred from homology"/>
<feature type="domain" description="Integrin beta subunit cytoplasmic" evidence="25">
    <location>
        <begin position="608"/>
        <end position="654"/>
    </location>
</feature>
<feature type="transmembrane region" description="Helical" evidence="21">
    <location>
        <begin position="587"/>
        <end position="611"/>
    </location>
</feature>
<evidence type="ECO:0000256" key="19">
    <source>
        <dbReference type="ARBA" id="ARBA00046864"/>
    </source>
</evidence>
<dbReference type="FunFam" id="4.10.1240.30:FF:000004">
    <property type="entry name" value="Integrin beta"/>
    <property type="match status" value="1"/>
</dbReference>
<dbReference type="SUPFAM" id="SSF103575">
    <property type="entry name" value="Plexin repeat"/>
    <property type="match status" value="1"/>
</dbReference>
<dbReference type="PRINTS" id="PR01186">
    <property type="entry name" value="INTEGRINB"/>
</dbReference>
<dbReference type="EMBL" id="AACZ04058450">
    <property type="status" value="NOT_ANNOTATED_CDS"/>
    <property type="molecule type" value="Genomic_DNA"/>
</dbReference>
<dbReference type="GO" id="GO:0007229">
    <property type="term" value="P:integrin-mediated signaling pathway"/>
    <property type="evidence" value="ECO:0007669"/>
    <property type="project" value="UniProtKB-KW"/>
</dbReference>
<name>H2QIV8_PANTR</name>
<evidence type="ECO:0000256" key="22">
    <source>
        <dbReference type="SAM" id="SignalP"/>
    </source>
</evidence>
<dbReference type="FunFam" id="1.20.5.100:FF:000004">
    <property type="entry name" value="Integrin beta"/>
    <property type="match status" value="1"/>
</dbReference>
<dbReference type="Gene3D" id="2.60.40.1510">
    <property type="entry name" value="ntegrin, alpha v. Chain A, domain 3"/>
    <property type="match status" value="1"/>
</dbReference>
<evidence type="ECO:0000259" key="24">
    <source>
        <dbReference type="SMART" id="SM00423"/>
    </source>
</evidence>
<dbReference type="SUPFAM" id="SSF69687">
    <property type="entry name" value="Integrin beta tail domain"/>
    <property type="match status" value="1"/>
</dbReference>
<dbReference type="InterPro" id="IPR033760">
    <property type="entry name" value="Integrin_beta_N"/>
</dbReference>
<dbReference type="VGNC" id="VGNC:52100">
    <property type="gene designation" value="ITGB6"/>
</dbReference>
<dbReference type="FunFam" id="2.10.25.10:FF:000043">
    <property type="entry name" value="Integrin beta"/>
    <property type="match status" value="1"/>
</dbReference>
<sequence>MGIELLCLFFLFLGRNDHVQGGCALGGAETCEDCLLIGPQCAWCAQENFTHPSGVGERCDTPANLLAKGCQLNFIENPVSQVEILKNKPLSVGRQKNSSDIVQIAPQSLILKLRPGGAQTLQVHVRQTEDYPVDLYYLMDLSASMDDDLNTIKELGSRLSKEMSKLTSNFRLGFGSFVEKPVSPFVKTTPEEIANPCSSIPYFCLPTFGFKHILPLTNDAERFNEIVKNQKISANIDTPEGGFDAIMQAAVCKEKIGWRNDSLHLLVFVSDADSHFGMDSKLAGIVIPNDGLCHLDSKNEYSMSTVLEYPTIGQLIDKLVQNNVLLIFAVTQEQVHLYEVTMWSTPPCIPVTILSLGFQRMQEVLGDVKRLVRTSQSCCKAPELATAAPEEGERHRKRQMRFLQREKMPLTPSNLQVFWGCEKHRAFCVTGNGDCDCGECVCRSGWTGEYCNCTTSTDSCVSEDGVLCSGRGDCVCGKCVCTNPGASGPTCERCPTCGDPCNSKRSCIECHLSAAGQAREECVDKCKLAGATISEEEDFSKDGSVSCSLQGENECLITFLITTDNEGKTIIHSISEKDCPKPPNIPMIMLGVSLAILLIGVVLLCIWKLLVSFHDRKEVAKFEAERSKAKWQTGTNPLYRGSTSTFKNVTYKHREKQKVDLSTDC</sequence>
<keyword evidence="10" id="KW-0106">Calcium</keyword>
<dbReference type="GO" id="GO:0005925">
    <property type="term" value="C:focal adhesion"/>
    <property type="evidence" value="ECO:0007669"/>
    <property type="project" value="UniProtKB-SubCell"/>
</dbReference>
<dbReference type="EMBL" id="AACZ04058453">
    <property type="status" value="NOT_ANNOTATED_CDS"/>
    <property type="molecule type" value="Genomic_DNA"/>
</dbReference>
<dbReference type="InterPro" id="IPR013111">
    <property type="entry name" value="EGF_extracell"/>
</dbReference>
<evidence type="ECO:0000259" key="25">
    <source>
        <dbReference type="SMART" id="SM01241"/>
    </source>
</evidence>
<protein>
    <recommendedName>
        <fullName evidence="20">Integrin beta</fullName>
    </recommendedName>
</protein>
<feature type="domain" description="Integrin beta subunit tail" evidence="26">
    <location>
        <begin position="501"/>
        <end position="584"/>
    </location>
</feature>
<evidence type="ECO:0000256" key="4">
    <source>
        <dbReference type="ARBA" id="ARBA00022475"/>
    </source>
</evidence>
<keyword evidence="17" id="KW-1015">Disulfide bond</keyword>
<evidence type="ECO:0000256" key="9">
    <source>
        <dbReference type="ARBA" id="ARBA00022737"/>
    </source>
</evidence>
<dbReference type="eggNOG" id="KOG1226">
    <property type="taxonomic scope" value="Eukaryota"/>
</dbReference>
<dbReference type="SMART" id="SM00423">
    <property type="entry name" value="PSI"/>
    <property type="match status" value="1"/>
</dbReference>
<keyword evidence="5" id="KW-0245">EGF-like domain</keyword>
<dbReference type="Proteomes" id="UP000002277">
    <property type="component" value="Chromosome 2B"/>
</dbReference>
<dbReference type="FunFam" id="3.40.50.410:FF:000002">
    <property type="entry name" value="Integrin beta"/>
    <property type="match status" value="1"/>
</dbReference>
<dbReference type="Pfam" id="PF07965">
    <property type="entry name" value="Integrin_B_tail"/>
    <property type="match status" value="1"/>
</dbReference>
<keyword evidence="18" id="KW-0325">Glycoprotein</keyword>
<dbReference type="InterPro" id="IPR032695">
    <property type="entry name" value="Integrin_dom_sf"/>
</dbReference>
<evidence type="ECO:0000256" key="16">
    <source>
        <dbReference type="ARBA" id="ARBA00023136"/>
    </source>
</evidence>
<dbReference type="HOGENOM" id="CLU_011772_0_1_1"/>
<keyword evidence="9" id="KW-0677">Repeat</keyword>
<evidence type="ECO:0000256" key="1">
    <source>
        <dbReference type="ARBA" id="ARBA00004246"/>
    </source>
</evidence>
<keyword evidence="28" id="KW-1185">Reference proteome</keyword>
<evidence type="ECO:0000256" key="10">
    <source>
        <dbReference type="ARBA" id="ARBA00022837"/>
    </source>
</evidence>
<dbReference type="Pfam" id="PF00362">
    <property type="entry name" value="Integrin_beta"/>
    <property type="match status" value="1"/>
</dbReference>
<keyword evidence="12 20" id="KW-0130">Cell adhesion</keyword>
<dbReference type="Pfam" id="PF17205">
    <property type="entry name" value="PSI_integrin"/>
    <property type="match status" value="1"/>
</dbReference>
<keyword evidence="7" id="KW-0479">Metal-binding</keyword>